<accession>A0A951QLY7</accession>
<feature type="transmembrane region" description="Helical" evidence="5">
    <location>
        <begin position="26"/>
        <end position="50"/>
    </location>
</feature>
<reference evidence="7" key="1">
    <citation type="submission" date="2021-05" db="EMBL/GenBank/DDBJ databases">
        <authorList>
            <person name="Pietrasiak N."/>
            <person name="Ward R."/>
            <person name="Stajich J.E."/>
            <person name="Kurbessoian T."/>
        </authorList>
    </citation>
    <scope>NUCLEOTIDE SEQUENCE</scope>
    <source>
        <strain evidence="7">GSE-NOS-MK-12-04C</strain>
    </source>
</reference>
<gene>
    <name evidence="7" type="ORF">KME60_14930</name>
</gene>
<dbReference type="Proteomes" id="UP000729701">
    <property type="component" value="Unassembled WGS sequence"/>
</dbReference>
<evidence type="ECO:0000256" key="3">
    <source>
        <dbReference type="ARBA" id="ARBA00022989"/>
    </source>
</evidence>
<dbReference type="GO" id="GO:0016874">
    <property type="term" value="F:ligase activity"/>
    <property type="evidence" value="ECO:0007669"/>
    <property type="project" value="UniProtKB-KW"/>
</dbReference>
<evidence type="ECO:0000256" key="5">
    <source>
        <dbReference type="SAM" id="Phobius"/>
    </source>
</evidence>
<dbReference type="GO" id="GO:0016020">
    <property type="term" value="C:membrane"/>
    <property type="evidence" value="ECO:0007669"/>
    <property type="project" value="UniProtKB-SubCell"/>
</dbReference>
<feature type="domain" description="O-antigen ligase-related" evidence="6">
    <location>
        <begin position="226"/>
        <end position="371"/>
    </location>
</feature>
<evidence type="ECO:0000259" key="6">
    <source>
        <dbReference type="Pfam" id="PF04932"/>
    </source>
</evidence>
<dbReference type="AlphaFoldDB" id="A0A951QLY7"/>
<dbReference type="PANTHER" id="PTHR37422:SF13">
    <property type="entry name" value="LIPOPOLYSACCHARIDE BIOSYNTHESIS PROTEIN PA4999-RELATED"/>
    <property type="match status" value="1"/>
</dbReference>
<keyword evidence="7" id="KW-0436">Ligase</keyword>
<keyword evidence="2 5" id="KW-0812">Transmembrane</keyword>
<evidence type="ECO:0000313" key="7">
    <source>
        <dbReference type="EMBL" id="MBW4668679.1"/>
    </source>
</evidence>
<name>A0A951QLY7_9CYAN</name>
<dbReference type="Pfam" id="PF04932">
    <property type="entry name" value="Wzy_C"/>
    <property type="match status" value="1"/>
</dbReference>
<evidence type="ECO:0000313" key="8">
    <source>
        <dbReference type="Proteomes" id="UP000729701"/>
    </source>
</evidence>
<feature type="transmembrane region" description="Helical" evidence="5">
    <location>
        <begin position="242"/>
        <end position="261"/>
    </location>
</feature>
<feature type="transmembrane region" description="Helical" evidence="5">
    <location>
        <begin position="216"/>
        <end position="235"/>
    </location>
</feature>
<comment type="subcellular location">
    <subcellularLocation>
        <location evidence="1">Membrane</location>
        <topology evidence="1">Multi-pass membrane protein</topology>
    </subcellularLocation>
</comment>
<organism evidence="7 8">
    <name type="scientific">Cyanomargarita calcarea GSE-NOS-MK-12-04C</name>
    <dbReference type="NCBI Taxonomy" id="2839659"/>
    <lineage>
        <taxon>Bacteria</taxon>
        <taxon>Bacillati</taxon>
        <taxon>Cyanobacteriota</taxon>
        <taxon>Cyanophyceae</taxon>
        <taxon>Nostocales</taxon>
        <taxon>Cyanomargaritaceae</taxon>
        <taxon>Cyanomargarita</taxon>
    </lineage>
</organism>
<dbReference type="InterPro" id="IPR007016">
    <property type="entry name" value="O-antigen_ligase-rel_domated"/>
</dbReference>
<evidence type="ECO:0000256" key="4">
    <source>
        <dbReference type="ARBA" id="ARBA00023136"/>
    </source>
</evidence>
<feature type="transmembrane region" description="Helical" evidence="5">
    <location>
        <begin position="62"/>
        <end position="81"/>
    </location>
</feature>
<feature type="transmembrane region" description="Helical" evidence="5">
    <location>
        <begin position="174"/>
        <end position="196"/>
    </location>
</feature>
<comment type="caution">
    <text evidence="7">The sequence shown here is derived from an EMBL/GenBank/DDBJ whole genome shotgun (WGS) entry which is preliminary data.</text>
</comment>
<evidence type="ECO:0000256" key="2">
    <source>
        <dbReference type="ARBA" id="ARBA00022692"/>
    </source>
</evidence>
<dbReference type="InterPro" id="IPR051533">
    <property type="entry name" value="WaaL-like"/>
</dbReference>
<reference evidence="7" key="2">
    <citation type="journal article" date="2022" name="Microbiol. Resour. Announc.">
        <title>Metagenome Sequencing to Explore Phylogenomics of Terrestrial Cyanobacteria.</title>
        <authorList>
            <person name="Ward R.D."/>
            <person name="Stajich J.E."/>
            <person name="Johansen J.R."/>
            <person name="Huntemann M."/>
            <person name="Clum A."/>
            <person name="Foster B."/>
            <person name="Foster B."/>
            <person name="Roux S."/>
            <person name="Palaniappan K."/>
            <person name="Varghese N."/>
            <person name="Mukherjee S."/>
            <person name="Reddy T.B.K."/>
            <person name="Daum C."/>
            <person name="Copeland A."/>
            <person name="Chen I.A."/>
            <person name="Ivanova N.N."/>
            <person name="Kyrpides N.C."/>
            <person name="Shapiro N."/>
            <person name="Eloe-Fadrosh E.A."/>
            <person name="Pietrasiak N."/>
        </authorList>
    </citation>
    <scope>NUCLEOTIDE SEQUENCE</scope>
    <source>
        <strain evidence="7">GSE-NOS-MK-12-04C</strain>
    </source>
</reference>
<feature type="transmembrane region" description="Helical" evidence="5">
    <location>
        <begin position="87"/>
        <end position="106"/>
    </location>
</feature>
<keyword evidence="4 5" id="KW-0472">Membrane</keyword>
<protein>
    <submittedName>
        <fullName evidence="7">O-antigen ligase family protein</fullName>
    </submittedName>
</protein>
<dbReference type="PANTHER" id="PTHR37422">
    <property type="entry name" value="TEICHURONIC ACID BIOSYNTHESIS PROTEIN TUAE"/>
    <property type="match status" value="1"/>
</dbReference>
<feature type="transmembrane region" description="Helical" evidence="5">
    <location>
        <begin position="118"/>
        <end position="139"/>
    </location>
</feature>
<feature type="transmembrane region" description="Helical" evidence="5">
    <location>
        <begin position="398"/>
        <end position="420"/>
    </location>
</feature>
<feature type="transmembrane region" description="Helical" evidence="5">
    <location>
        <begin position="426"/>
        <end position="442"/>
    </location>
</feature>
<keyword evidence="3 5" id="KW-1133">Transmembrane helix</keyword>
<sequence length="450" mass="50518">MLGASLKTGFFHSNPKLQFAWNCAQIGILIFPLSPALGAVSLIVASVVTWLQQYRAIILRPLTQGFALLSLLFIISAAFAYDKTAAFLGLFNLLPFLLGFAAFTTLIQTTAQLRQVSWILAITSLPVVVMGLGQMFLGWNLHLQILWIVLDWTIAPGGNPLGRMSSNFMYANTLAGYLVIVFILNLGLWLETYQLFRRQGDRETLPQGNFTASSPPLPLLFLTVTVIGNFLALILTDSRNAWAIAIAACLAYALLLGWRLLVAGVASVTTGVLLAAFAPSPIAELFRKFVPAFFWARLNDQMYPDRPIALMRKTQWKFAWSMAMQRPLTGWGLRNFTPLYKEKMHIWLGHPHNFFLMLSAETGLPATLLFCGLLLWILVMGVQILLQFEFVEKEDKLTFFSYLVVFVGWIIFNTADVTLFDVRLNLLSWLILFTFAGAVYHYKKLLANNN</sequence>
<evidence type="ECO:0000256" key="1">
    <source>
        <dbReference type="ARBA" id="ARBA00004141"/>
    </source>
</evidence>
<proteinExistence type="predicted"/>
<dbReference type="EMBL" id="JAHHGZ010000014">
    <property type="protein sequence ID" value="MBW4668679.1"/>
    <property type="molecule type" value="Genomic_DNA"/>
</dbReference>
<feature type="transmembrane region" description="Helical" evidence="5">
    <location>
        <begin position="364"/>
        <end position="386"/>
    </location>
</feature>